<sequence>MEQGVNQRGGKNGSEGNRKHLGQEQASEMSRKVIARMLTNMGFEASSEVPREVLSPLLSCHISKLGRILKVLADSYRKQCSAIELLKMFIQTAGYSQYRKQNDCSGDSTDAKTSATTDAADGSSPKSCFSATATATATATMGQNAKTPASQSEIFLFGSRNMSTVRAQPVKVEGFQELGGDASLKHDSEENKLTSPPK</sequence>
<organism evidence="2 3">
    <name type="scientific">Actinidia rufa</name>
    <dbReference type="NCBI Taxonomy" id="165716"/>
    <lineage>
        <taxon>Eukaryota</taxon>
        <taxon>Viridiplantae</taxon>
        <taxon>Streptophyta</taxon>
        <taxon>Embryophyta</taxon>
        <taxon>Tracheophyta</taxon>
        <taxon>Spermatophyta</taxon>
        <taxon>Magnoliopsida</taxon>
        <taxon>eudicotyledons</taxon>
        <taxon>Gunneridae</taxon>
        <taxon>Pentapetalae</taxon>
        <taxon>asterids</taxon>
        <taxon>Ericales</taxon>
        <taxon>Actinidiaceae</taxon>
        <taxon>Actinidia</taxon>
    </lineage>
</organism>
<dbReference type="InterPro" id="IPR009072">
    <property type="entry name" value="Histone-fold"/>
</dbReference>
<protein>
    <submittedName>
        <fullName evidence="2">Uncharacterized protein</fullName>
    </submittedName>
</protein>
<dbReference type="PANTHER" id="PTHR37604:SF1">
    <property type="entry name" value="TRANSCRIPTION INITIATION FACTOR TFIID SUBUNIT"/>
    <property type="match status" value="1"/>
</dbReference>
<feature type="region of interest" description="Disordered" evidence="1">
    <location>
        <begin position="177"/>
        <end position="198"/>
    </location>
</feature>
<dbReference type="AlphaFoldDB" id="A0A7J0DPH9"/>
<gene>
    <name evidence="2" type="ORF">Acr_00g0063560</name>
</gene>
<feature type="compositionally biased region" description="Basic and acidic residues" evidence="1">
    <location>
        <begin position="183"/>
        <end position="192"/>
    </location>
</feature>
<dbReference type="OrthoDB" id="1906016at2759"/>
<evidence type="ECO:0000313" key="2">
    <source>
        <dbReference type="EMBL" id="GFS39545.1"/>
    </source>
</evidence>
<dbReference type="Gene3D" id="1.10.20.10">
    <property type="entry name" value="Histone, subunit A"/>
    <property type="match status" value="1"/>
</dbReference>
<reference evidence="3" key="1">
    <citation type="submission" date="2019-07" db="EMBL/GenBank/DDBJ databases">
        <title>De Novo Assembly of kiwifruit Actinidia rufa.</title>
        <authorList>
            <person name="Sugita-Konishi S."/>
            <person name="Sato K."/>
            <person name="Mori E."/>
            <person name="Abe Y."/>
            <person name="Kisaki G."/>
            <person name="Hamano K."/>
            <person name="Suezawa K."/>
            <person name="Otani M."/>
            <person name="Fukuda T."/>
            <person name="Manabe T."/>
            <person name="Gomi K."/>
            <person name="Tabuchi M."/>
            <person name="Akimitsu K."/>
            <person name="Kataoka I."/>
        </authorList>
    </citation>
    <scope>NUCLEOTIDE SEQUENCE [LARGE SCALE GENOMIC DNA]</scope>
    <source>
        <strain evidence="3">cv. Fuchu</strain>
    </source>
</reference>
<proteinExistence type="predicted"/>
<evidence type="ECO:0000256" key="1">
    <source>
        <dbReference type="SAM" id="MobiDB-lite"/>
    </source>
</evidence>
<dbReference type="Proteomes" id="UP000585474">
    <property type="component" value="Unassembled WGS sequence"/>
</dbReference>
<dbReference type="PANTHER" id="PTHR37604">
    <property type="entry name" value="TRANSCRIPTION INITIATION FACTOR TFIID SUBUNIT"/>
    <property type="match status" value="1"/>
</dbReference>
<dbReference type="EMBL" id="BJWL01000333">
    <property type="protein sequence ID" value="GFS39545.1"/>
    <property type="molecule type" value="Genomic_DNA"/>
</dbReference>
<feature type="region of interest" description="Disordered" evidence="1">
    <location>
        <begin position="1"/>
        <end position="27"/>
    </location>
</feature>
<accession>A0A7J0DPH9</accession>
<evidence type="ECO:0000313" key="3">
    <source>
        <dbReference type="Proteomes" id="UP000585474"/>
    </source>
</evidence>
<dbReference type="GO" id="GO:0046982">
    <property type="term" value="F:protein heterodimerization activity"/>
    <property type="evidence" value="ECO:0007669"/>
    <property type="project" value="InterPro"/>
</dbReference>
<name>A0A7J0DPH9_9ERIC</name>
<comment type="caution">
    <text evidence="2">The sequence shown here is derived from an EMBL/GenBank/DDBJ whole genome shotgun (WGS) entry which is preliminary data.</text>
</comment>
<feature type="compositionally biased region" description="Low complexity" evidence="1">
    <location>
        <begin position="105"/>
        <end position="124"/>
    </location>
</feature>
<keyword evidence="3" id="KW-1185">Reference proteome</keyword>
<feature type="region of interest" description="Disordered" evidence="1">
    <location>
        <begin position="100"/>
        <end position="126"/>
    </location>
</feature>